<dbReference type="EMBL" id="AYKW01000023">
    <property type="protein sequence ID" value="PIL29234.1"/>
    <property type="molecule type" value="Genomic_DNA"/>
</dbReference>
<dbReference type="Pfam" id="PF09825">
    <property type="entry name" value="BPL_N"/>
    <property type="match status" value="1"/>
</dbReference>
<dbReference type="AlphaFoldDB" id="A0A2G8S675"/>
<dbReference type="CDD" id="cd16442">
    <property type="entry name" value="BPL"/>
    <property type="match status" value="1"/>
</dbReference>
<evidence type="ECO:0000313" key="5">
    <source>
        <dbReference type="Proteomes" id="UP000230002"/>
    </source>
</evidence>
<dbReference type="Gene3D" id="3.30.930.10">
    <property type="entry name" value="Bira Bifunctional Protein, Domain 2"/>
    <property type="match status" value="1"/>
</dbReference>
<dbReference type="GO" id="GO:0005737">
    <property type="term" value="C:cytoplasm"/>
    <property type="evidence" value="ECO:0007669"/>
    <property type="project" value="TreeGrafter"/>
</dbReference>
<feature type="domain" description="BPL/LPL catalytic" evidence="3">
    <location>
        <begin position="376"/>
        <end position="577"/>
    </location>
</feature>
<dbReference type="STRING" id="1077348.A0A2G8S675"/>
<sequence>MNVLIYAGPDTAPTPLAHTFASLRTLLAPNYAVQPIDQKALQTQPWKASCALLALPPFKFSSTPSPFAPATRAEIQKFVAGGGRLLALGTGVRIAARRVRGATGVSALSTQLASIGIASPAADVSPLADKLTLEDEDAERLAFSLVPGSQSEQDVKANTTSIRLGDGSQLEGVLRAGAVDIPQTVTSYGRLEPLAHYTSNDSPDVAGIKASIGRGAAAFWSAHIEAPVADHSAHEQARLQTLRMTLETLGLRLPQQASHEPPITPRPTPQILTGAPWRVGVIDTIIRALEIPDLSSVAPYTLKDRHDTFVFHPREASGRVFAEQREAVKTLSDDPETWNPKHIVVYSDNAVPPNDLTPKFDVGTYYEELKAARVKHGCRETYVDSPWGVGEALLYGEIVTSTQTMLDKNTRLLDALPTPFLSLASTQLTGRGRGANVWLSPPGCLMFSLLLRVPLAALPAQKIVFIQYLFALAVADACRSDGVLGDEAGSRVRIKWPNDIYGITQEGEKNKLGGILVNTSFGAGKVEVVIGCGLNVLNDPPILSLAQLLRGGRAPPTMERTLAAIMTRFERMWDDFLSARGSFEPFMDLYLERWLHSDQEVTLTTVTPPRKVRIVGITPDHGLLRTLPEPGRGGSMEYIDLQPDGNSFDLLAGLIKTKV</sequence>
<dbReference type="SUPFAM" id="SSF55681">
    <property type="entry name" value="Class II aaRS and biotin synthetases"/>
    <property type="match status" value="1"/>
</dbReference>
<dbReference type="PANTHER" id="PTHR12835">
    <property type="entry name" value="BIOTIN PROTEIN LIGASE"/>
    <property type="match status" value="1"/>
</dbReference>
<protein>
    <recommendedName>
        <fullName evidence="3">BPL/LPL catalytic domain-containing protein</fullName>
    </recommendedName>
</protein>
<name>A0A2G8S675_9APHY</name>
<dbReference type="PANTHER" id="PTHR12835:SF5">
    <property type="entry name" value="BIOTIN--PROTEIN LIGASE"/>
    <property type="match status" value="1"/>
</dbReference>
<keyword evidence="5" id="KW-1185">Reference proteome</keyword>
<evidence type="ECO:0000256" key="1">
    <source>
        <dbReference type="ARBA" id="ARBA00009934"/>
    </source>
</evidence>
<dbReference type="PROSITE" id="PS51733">
    <property type="entry name" value="BPL_LPL_CATALYTIC"/>
    <property type="match status" value="1"/>
</dbReference>
<dbReference type="OrthoDB" id="10250105at2759"/>
<dbReference type="InterPro" id="IPR004408">
    <property type="entry name" value="Biotin_CoA_COase_ligase"/>
</dbReference>
<dbReference type="GO" id="GO:0004077">
    <property type="term" value="F:biotin--[biotin carboxyl-carrier protein] ligase activity"/>
    <property type="evidence" value="ECO:0007669"/>
    <property type="project" value="InterPro"/>
</dbReference>
<comment type="caution">
    <text evidence="4">The sequence shown here is derived from an EMBL/GenBank/DDBJ whole genome shotgun (WGS) entry which is preliminary data.</text>
</comment>
<dbReference type="InterPro" id="IPR004143">
    <property type="entry name" value="BPL_LPL_catalytic"/>
</dbReference>
<dbReference type="Proteomes" id="UP000230002">
    <property type="component" value="Unassembled WGS sequence"/>
</dbReference>
<dbReference type="InterPro" id="IPR019197">
    <property type="entry name" value="Biotin-prot_ligase_N"/>
</dbReference>
<evidence type="ECO:0000313" key="4">
    <source>
        <dbReference type="EMBL" id="PIL29234.1"/>
    </source>
</evidence>
<evidence type="ECO:0000259" key="3">
    <source>
        <dbReference type="PROSITE" id="PS51733"/>
    </source>
</evidence>
<evidence type="ECO:0000256" key="2">
    <source>
        <dbReference type="ARBA" id="ARBA00022598"/>
    </source>
</evidence>
<dbReference type="Pfam" id="PF03099">
    <property type="entry name" value="BPL_LplA_LipB"/>
    <property type="match status" value="1"/>
</dbReference>
<accession>A0A2G8S675</accession>
<organism evidence="4 5">
    <name type="scientific">Ganoderma sinense ZZ0214-1</name>
    <dbReference type="NCBI Taxonomy" id="1077348"/>
    <lineage>
        <taxon>Eukaryota</taxon>
        <taxon>Fungi</taxon>
        <taxon>Dikarya</taxon>
        <taxon>Basidiomycota</taxon>
        <taxon>Agaricomycotina</taxon>
        <taxon>Agaricomycetes</taxon>
        <taxon>Polyporales</taxon>
        <taxon>Polyporaceae</taxon>
        <taxon>Ganoderma</taxon>
    </lineage>
</organism>
<proteinExistence type="inferred from homology"/>
<reference evidence="4 5" key="1">
    <citation type="journal article" date="2015" name="Sci. Rep.">
        <title>Chromosome-level genome map provides insights into diverse defense mechanisms in the medicinal fungus Ganoderma sinense.</title>
        <authorList>
            <person name="Zhu Y."/>
            <person name="Xu J."/>
            <person name="Sun C."/>
            <person name="Zhou S."/>
            <person name="Xu H."/>
            <person name="Nelson D.R."/>
            <person name="Qian J."/>
            <person name="Song J."/>
            <person name="Luo H."/>
            <person name="Xiang L."/>
            <person name="Li Y."/>
            <person name="Xu Z."/>
            <person name="Ji A."/>
            <person name="Wang L."/>
            <person name="Lu S."/>
            <person name="Hayward A."/>
            <person name="Sun W."/>
            <person name="Li X."/>
            <person name="Schwartz D.C."/>
            <person name="Wang Y."/>
            <person name="Chen S."/>
        </authorList>
    </citation>
    <scope>NUCLEOTIDE SEQUENCE [LARGE SCALE GENOMIC DNA]</scope>
    <source>
        <strain evidence="4 5">ZZ0214-1</strain>
    </source>
</reference>
<keyword evidence="2" id="KW-0436">Ligase</keyword>
<gene>
    <name evidence="4" type="ORF">GSI_09283</name>
</gene>
<dbReference type="InterPro" id="IPR045864">
    <property type="entry name" value="aa-tRNA-synth_II/BPL/LPL"/>
</dbReference>
<comment type="similarity">
    <text evidence="1">Belongs to the biotin--protein ligase family.</text>
</comment>